<feature type="compositionally biased region" description="Polar residues" evidence="1">
    <location>
        <begin position="1190"/>
        <end position="1203"/>
    </location>
</feature>
<feature type="compositionally biased region" description="Acidic residues" evidence="1">
    <location>
        <begin position="1357"/>
        <end position="1375"/>
    </location>
</feature>
<protein>
    <recommendedName>
        <fullName evidence="4">Telomere-associated protein Rif1 N-terminal domain-containing protein</fullName>
    </recommendedName>
</protein>
<feature type="region of interest" description="Disordered" evidence="1">
    <location>
        <begin position="1"/>
        <end position="23"/>
    </location>
</feature>
<dbReference type="SUPFAM" id="SSF48371">
    <property type="entry name" value="ARM repeat"/>
    <property type="match status" value="1"/>
</dbReference>
<reference evidence="2 3" key="1">
    <citation type="journal article" date="2017" name="Mol. Ecol.">
        <title>Comparative and population genomic landscape of Phellinus noxius: A hypervariable fungus causing root rot in trees.</title>
        <authorList>
            <person name="Chung C.L."/>
            <person name="Lee T.J."/>
            <person name="Akiba M."/>
            <person name="Lee H.H."/>
            <person name="Kuo T.H."/>
            <person name="Liu D."/>
            <person name="Ke H.M."/>
            <person name="Yokoi T."/>
            <person name="Roa M.B."/>
            <person name="Lu M.J."/>
            <person name="Chang Y.Y."/>
            <person name="Ann P.J."/>
            <person name="Tsai J.N."/>
            <person name="Chen C.Y."/>
            <person name="Tzean S.S."/>
            <person name="Ota Y."/>
            <person name="Hattori T."/>
            <person name="Sahashi N."/>
            <person name="Liou R.F."/>
            <person name="Kikuchi T."/>
            <person name="Tsai I.J."/>
        </authorList>
    </citation>
    <scope>NUCLEOTIDE SEQUENCE [LARGE SCALE GENOMIC DNA]</scope>
    <source>
        <strain evidence="2 3">FFPRI411160</strain>
    </source>
</reference>
<sequence>MEAIFFTPPRAMEDKENDSGCFPLQRAPRKSIEWAAEKEVFTFSPTGPRRPKISKSPKCEPRKSILKPTRPLGPFPLERKRDITPTPEDPLKNSQYLEWPVSTIIDESSSLRELTEAYSILVARIRGSAPNSFFSADNCNTRHPLFKPFVRHQEALADAIVRDLGRVYLDPFDLPSSSPSPLGNGSDSSDPPTPQDSPNPKRGGMTEEQVKYARDLSTVTIANMKFLILALHVPAIYNIFSISQLSSILTAVITIPLTEKLRSPTARKICGFAISLLQAQRLPECILNKAKDRISFAFKRAMDGELGREGKRGAASEAYKAIHELSQYKPRVFVPSFSIHLPTLFEGLLSRSCILRVSATHALGGFVLGLTDTNFDSKKMLQSISPQVVEFFLSGDSDESAPPEGIRRAIQLALQNNDPQHPALGPFWAISVLSSLVILFGSAMLTDLKLQVSFRALVHLGLKNQNKMVRAATSTIWGPLIWLWREWRGEPGIKTDEDAETDMNDTTEKAKLQFSHLLQQTSHLPVGVSFIGALLGKSSATCHQQDLKKALCEIHRSARIGGEPTQRALDLIDRLINSREDEDYYDKWTENFSGKLLSEYMFSVSPGILSISLEPEVMEKIVEEAISSQPRSSEIRPLDGEERTLPFVWDMTKAIWISCLEQIQLPEDGTISDVFVDIWTGLIRMGLNQIHKRFDHNRDHVVLYAEKIFAEKCALVLMSIFRNNDMDLRVVSENPEFEDDSIAKSGVHSAANQRLRLSLVRGLWRGMISVLPGRVALAAVKPMLRYLVKHQDELVPDTGVETDDENEALSEWAQLLALVATHGPPRVTETLWNHDWDWNPSTRARAWRAYVRGWSEDTEGSWSEAALILGLPFQNRPWDLSDPDLAAWSGLLSYTIEKAAGDNISATEVLDFVIEQIDRQNITSSSSTVRIADYLVGILEKCIGDMGSLPNELVDLVHEVLVAAYPPEPSNKIVAIWLLRSIQTTINNCPPELVVGLLEKLNDGLCTWMTDECRTFTAEEYSSEIVPLFQTILVSLQSLPPSTPVLQSLSTMIASTVKTELDLERSEALHSFTDFWTSCCQDLETPKGGWSEGLSQVLEIALFSAAPTISSPDLGYDTDDESIFDLPRTSTPRRRLVNRIPLPPSPSPIRIRPSSLSILDNKLADSRRNLTHNVPELGDIPRIPALFMKSPSTASPRSLSGKGQSRRRLHGRTPSLSGSKIDNENKENNFALSEAGSDDSVIGSKRALLDASSTPVRACKRQRTSSCGSSDSEQEAIDREIIERDLLRFEDVPAMNSNRSPFGQTQTNIEPPSTPTKRNRPNASSGTPKYVISPTKRRRMQGQHIGVSVNNRRCSVVEDDDDLPPSDIESEEEDDDVHRSSSPIGPFTPKTNARQSTVPRTRTVSRDPASDDSVFIASSSSSPVRASQRSGRKIRKQKSIPKLVSRAIPLLFYPLFSDYLFLES</sequence>
<feature type="region of interest" description="Disordered" evidence="1">
    <location>
        <begin position="176"/>
        <end position="206"/>
    </location>
</feature>
<evidence type="ECO:0000256" key="1">
    <source>
        <dbReference type="SAM" id="MobiDB-lite"/>
    </source>
</evidence>
<dbReference type="STRING" id="2282107.A0A286UDB0"/>
<name>A0A286UDB0_9AGAM</name>
<keyword evidence="3" id="KW-1185">Reference proteome</keyword>
<dbReference type="OrthoDB" id="2591260at2759"/>
<evidence type="ECO:0008006" key="4">
    <source>
        <dbReference type="Google" id="ProtNLM"/>
    </source>
</evidence>
<feature type="region of interest" description="Disordered" evidence="1">
    <location>
        <begin position="43"/>
        <end position="91"/>
    </location>
</feature>
<feature type="region of interest" description="Disordered" evidence="1">
    <location>
        <begin position="1188"/>
        <end position="1225"/>
    </location>
</feature>
<evidence type="ECO:0000313" key="2">
    <source>
        <dbReference type="EMBL" id="PAV17528.1"/>
    </source>
</evidence>
<feature type="compositionally biased region" description="Low complexity" evidence="1">
    <location>
        <begin position="176"/>
        <end position="190"/>
    </location>
</feature>
<feature type="compositionally biased region" description="Low complexity" evidence="1">
    <location>
        <begin position="1411"/>
        <end position="1429"/>
    </location>
</feature>
<feature type="compositionally biased region" description="Polar residues" evidence="1">
    <location>
        <begin position="1389"/>
        <end position="1402"/>
    </location>
</feature>
<feature type="region of interest" description="Disordered" evidence="1">
    <location>
        <begin position="1250"/>
        <end position="1278"/>
    </location>
</feature>
<proteinExistence type="predicted"/>
<comment type="caution">
    <text evidence="2">The sequence shown here is derived from an EMBL/GenBank/DDBJ whole genome shotgun (WGS) entry which is preliminary data.</text>
</comment>
<accession>A0A286UDB0</accession>
<dbReference type="InterPro" id="IPR016024">
    <property type="entry name" value="ARM-type_fold"/>
</dbReference>
<dbReference type="Proteomes" id="UP000217199">
    <property type="component" value="Unassembled WGS sequence"/>
</dbReference>
<feature type="compositionally biased region" description="Polar residues" evidence="1">
    <location>
        <begin position="1295"/>
        <end position="1311"/>
    </location>
</feature>
<evidence type="ECO:0000313" key="3">
    <source>
        <dbReference type="Proteomes" id="UP000217199"/>
    </source>
</evidence>
<feature type="region of interest" description="Disordered" evidence="1">
    <location>
        <begin position="1294"/>
        <end position="1436"/>
    </location>
</feature>
<dbReference type="EMBL" id="NBII01000007">
    <property type="protein sequence ID" value="PAV17528.1"/>
    <property type="molecule type" value="Genomic_DNA"/>
</dbReference>
<gene>
    <name evidence="2" type="ORF">PNOK_0759300</name>
</gene>
<organism evidence="2 3">
    <name type="scientific">Pyrrhoderma noxium</name>
    <dbReference type="NCBI Taxonomy" id="2282107"/>
    <lineage>
        <taxon>Eukaryota</taxon>
        <taxon>Fungi</taxon>
        <taxon>Dikarya</taxon>
        <taxon>Basidiomycota</taxon>
        <taxon>Agaricomycotina</taxon>
        <taxon>Agaricomycetes</taxon>
        <taxon>Hymenochaetales</taxon>
        <taxon>Hymenochaetaceae</taxon>
        <taxon>Pyrrhoderma</taxon>
    </lineage>
</organism>
<dbReference type="InParanoid" id="A0A286UDB0"/>